<evidence type="ECO:0000313" key="2">
    <source>
        <dbReference type="Proteomes" id="UP000007797"/>
    </source>
</evidence>
<dbReference type="Proteomes" id="UP000007797">
    <property type="component" value="Unassembled WGS sequence"/>
</dbReference>
<dbReference type="PANTHER" id="PTHR41774">
    <property type="match status" value="1"/>
</dbReference>
<protein>
    <recommendedName>
        <fullName evidence="3">NGG1p interacting factor NIF3</fullName>
    </recommendedName>
</protein>
<name>F4QF89_CACFS</name>
<evidence type="ECO:0000313" key="1">
    <source>
        <dbReference type="EMBL" id="EGG14243.1"/>
    </source>
</evidence>
<dbReference type="EMBL" id="GL883029">
    <property type="protein sequence ID" value="EGG14243.1"/>
    <property type="molecule type" value="Genomic_DNA"/>
</dbReference>
<dbReference type="PANTHER" id="PTHR41774:SF1">
    <property type="entry name" value="NGG1P INTERACTING FACTOR NIF3"/>
    <property type="match status" value="1"/>
</dbReference>
<dbReference type="AlphaFoldDB" id="F4QF89"/>
<dbReference type="GeneID" id="14866476"/>
<dbReference type="FunFam" id="3.30.70.120:FF:000006">
    <property type="entry name" value="GTP cyclohydrolase 1 type 2 homolog"/>
    <property type="match status" value="1"/>
</dbReference>
<dbReference type="OMA" id="YDHCAWQ"/>
<dbReference type="InterPro" id="IPR015867">
    <property type="entry name" value="N-reg_PII/ATP_PRibTrfase_C"/>
</dbReference>
<organism evidence="1 2">
    <name type="scientific">Cavenderia fasciculata</name>
    <name type="common">Slime mold</name>
    <name type="synonym">Dictyostelium fasciculatum</name>
    <dbReference type="NCBI Taxonomy" id="261658"/>
    <lineage>
        <taxon>Eukaryota</taxon>
        <taxon>Amoebozoa</taxon>
        <taxon>Evosea</taxon>
        <taxon>Eumycetozoa</taxon>
        <taxon>Dictyostelia</taxon>
        <taxon>Acytosteliales</taxon>
        <taxon>Cavenderiaceae</taxon>
        <taxon>Cavenderia</taxon>
    </lineage>
</organism>
<keyword evidence="2" id="KW-1185">Reference proteome</keyword>
<sequence length="103" mass="11683">MYKLCFFVPETHLLTVKKALFAMGAGKIGNYDSCCFEFKGQGQFRALPGATPFIGKENIIEVVEEYKVEMVVEDSLIKHAVQTLKLSHPYETVAYDVIKLEEF</sequence>
<dbReference type="SUPFAM" id="SSF102705">
    <property type="entry name" value="NIF3 (NGG1p interacting factor 3)-like"/>
    <property type="match status" value="1"/>
</dbReference>
<dbReference type="Gene3D" id="3.30.70.120">
    <property type="match status" value="1"/>
</dbReference>
<reference evidence="2" key="1">
    <citation type="journal article" date="2011" name="Genome Res.">
        <title>Phylogeny-wide analysis of social amoeba genomes highlights ancient origins for complex intercellular communication.</title>
        <authorList>
            <person name="Heidel A.J."/>
            <person name="Lawal H.M."/>
            <person name="Felder M."/>
            <person name="Schilde C."/>
            <person name="Helps N.R."/>
            <person name="Tunggal B."/>
            <person name="Rivero F."/>
            <person name="John U."/>
            <person name="Schleicher M."/>
            <person name="Eichinger L."/>
            <person name="Platzer M."/>
            <person name="Noegel A.A."/>
            <person name="Schaap P."/>
            <person name="Gloeckner G."/>
        </authorList>
    </citation>
    <scope>NUCLEOTIDE SEQUENCE [LARGE SCALE GENOMIC DNA]</scope>
    <source>
        <strain evidence="2">SH3</strain>
    </source>
</reference>
<gene>
    <name evidence="1" type="ORF">DFA_12013</name>
</gene>
<dbReference type="InterPro" id="IPR036069">
    <property type="entry name" value="DUF34/NIF3_sf"/>
</dbReference>
<dbReference type="KEGG" id="dfa:DFA_12013"/>
<dbReference type="RefSeq" id="XP_004350952.1">
    <property type="nucleotide sequence ID" value="XM_004350900.1"/>
</dbReference>
<proteinExistence type="predicted"/>
<dbReference type="OrthoDB" id="15981at2759"/>
<evidence type="ECO:0008006" key="3">
    <source>
        <dbReference type="Google" id="ProtNLM"/>
    </source>
</evidence>
<accession>F4QF89</accession>